<dbReference type="RefSeq" id="WP_316772180.1">
    <property type="nucleotide sequence ID" value="NZ_JASMWN010000001.1"/>
</dbReference>
<keyword evidence="2" id="KW-1185">Reference proteome</keyword>
<dbReference type="Gene3D" id="1.10.10.10">
    <property type="entry name" value="Winged helix-like DNA-binding domain superfamily/Winged helix DNA-binding domain"/>
    <property type="match status" value="1"/>
</dbReference>
<organism evidence="1 2">
    <name type="scientific">Sedimentitalea todarodis</name>
    <dbReference type="NCBI Taxonomy" id="1631240"/>
    <lineage>
        <taxon>Bacteria</taxon>
        <taxon>Pseudomonadati</taxon>
        <taxon>Pseudomonadota</taxon>
        <taxon>Alphaproteobacteria</taxon>
        <taxon>Rhodobacterales</taxon>
        <taxon>Paracoccaceae</taxon>
        <taxon>Sedimentitalea</taxon>
    </lineage>
</organism>
<sequence length="137" mass="15080">MPKKARLNGIKAFRCYTFEEAAEASGVTPRTIRNWAADGLPVMDGVRPALIRGDDLRDHIKSQRGKRSVKTRIDTFYCVCCRAERRAAEGMADCDVASGRAKMTALCEACGTVVSKPVSQALIPQIARTLDLKITRH</sequence>
<proteinExistence type="predicted"/>
<gene>
    <name evidence="1" type="ORF">QO231_00935</name>
</gene>
<dbReference type="SUPFAM" id="SSF46955">
    <property type="entry name" value="Putative DNA-binding domain"/>
    <property type="match status" value="1"/>
</dbReference>
<name>A0ABU3V8Q0_9RHOB</name>
<accession>A0ABU3V8Q0</accession>
<reference evidence="2" key="1">
    <citation type="submission" date="2023-05" db="EMBL/GenBank/DDBJ databases">
        <title>Sedimentitalea sp. nov. JM2-8.</title>
        <authorList>
            <person name="Huang J."/>
        </authorList>
    </citation>
    <scope>NUCLEOTIDE SEQUENCE [LARGE SCALE GENOMIC DNA]</scope>
    <source>
        <strain evidence="2">KHS03</strain>
    </source>
</reference>
<dbReference type="EMBL" id="JASMWN010000001">
    <property type="protein sequence ID" value="MDU9002410.1"/>
    <property type="molecule type" value="Genomic_DNA"/>
</dbReference>
<dbReference type="InterPro" id="IPR009061">
    <property type="entry name" value="DNA-bd_dom_put_sf"/>
</dbReference>
<dbReference type="Proteomes" id="UP001255416">
    <property type="component" value="Unassembled WGS sequence"/>
</dbReference>
<comment type="caution">
    <text evidence="1">The sequence shown here is derived from an EMBL/GenBank/DDBJ whole genome shotgun (WGS) entry which is preliminary data.</text>
</comment>
<evidence type="ECO:0000313" key="1">
    <source>
        <dbReference type="EMBL" id="MDU9002410.1"/>
    </source>
</evidence>
<dbReference type="InterPro" id="IPR036388">
    <property type="entry name" value="WH-like_DNA-bd_sf"/>
</dbReference>
<evidence type="ECO:0000313" key="2">
    <source>
        <dbReference type="Proteomes" id="UP001255416"/>
    </source>
</evidence>
<protein>
    <submittedName>
        <fullName evidence="1">Helix-turn-helix domain-containing protein</fullName>
    </submittedName>
</protein>